<dbReference type="EMBL" id="KB456269">
    <property type="protein sequence ID" value="EMF09262.1"/>
    <property type="molecule type" value="Genomic_DNA"/>
</dbReference>
<evidence type="ECO:0000256" key="2">
    <source>
        <dbReference type="SAM" id="Phobius"/>
    </source>
</evidence>
<name>N1QEA5_SPHMS</name>
<feature type="region of interest" description="Disordered" evidence="1">
    <location>
        <begin position="247"/>
        <end position="277"/>
    </location>
</feature>
<keyword evidence="4" id="KW-1185">Reference proteome</keyword>
<accession>N1QEA5</accession>
<keyword evidence="2" id="KW-1133">Transmembrane helix</keyword>
<dbReference type="Proteomes" id="UP000016931">
    <property type="component" value="Unassembled WGS sequence"/>
</dbReference>
<dbReference type="OrthoDB" id="5421765at2759"/>
<protein>
    <submittedName>
        <fullName evidence="3">Uncharacterized protein</fullName>
    </submittedName>
</protein>
<evidence type="ECO:0000313" key="4">
    <source>
        <dbReference type="Proteomes" id="UP000016931"/>
    </source>
</evidence>
<feature type="region of interest" description="Disordered" evidence="1">
    <location>
        <begin position="308"/>
        <end position="363"/>
    </location>
</feature>
<feature type="compositionally biased region" description="Polar residues" evidence="1">
    <location>
        <begin position="251"/>
        <end position="264"/>
    </location>
</feature>
<dbReference type="HOGENOM" id="CLU_570073_0_0_1"/>
<keyword evidence="2" id="KW-0812">Transmembrane</keyword>
<sequence length="479" mass="51949">MTVSTGAAVGIAMGSLIAGILICGLVVDLLGGHRYILKKRPARGADGEDGNLEESIFGEKASRSHRGGPIDPERILSTPEQQQNSPVSSLDSSSSSIATIETLDQEVRQEFVNLNIAIKGHAELYYNLRPIEDEVALKSASCDTNLSTLDDLLGPTAPLDAIAMDSLLQTPETRHEAIRLLIAWSLFRFIQLDAPIERTLLPPELVQCAQAMSRRRQDVSSGKMMTTTTMMMMDEEAKKKRLEVTRKPLPLNSNPGSGASNRVISSPPLPHGTSTTTIAPTNAAALQEEPDNRILFAKWREISGKLFPPIHAPPHHNLSSSSPPFSSSSPPHSSSSAAAAAAAVTNPHPHTPPNETTTTTTTPHEDLITTLVCLLQPYIATGYGGARVRDLENVVAATTRLGFRLMFSSRTEWEFAWSTLMADEFVVFPALVKVGDGRGHKLRQSIVLTWEETVKLGEPVLEAVQKRASDLRNLAEQIP</sequence>
<gene>
    <name evidence="3" type="ORF">SEPMUDRAFT_120127</name>
</gene>
<proteinExistence type="predicted"/>
<organism evidence="3 4">
    <name type="scientific">Sphaerulina musiva (strain SO2202)</name>
    <name type="common">Poplar stem canker fungus</name>
    <name type="synonym">Septoria musiva</name>
    <dbReference type="NCBI Taxonomy" id="692275"/>
    <lineage>
        <taxon>Eukaryota</taxon>
        <taxon>Fungi</taxon>
        <taxon>Dikarya</taxon>
        <taxon>Ascomycota</taxon>
        <taxon>Pezizomycotina</taxon>
        <taxon>Dothideomycetes</taxon>
        <taxon>Dothideomycetidae</taxon>
        <taxon>Mycosphaerellales</taxon>
        <taxon>Mycosphaerellaceae</taxon>
        <taxon>Sphaerulina</taxon>
    </lineage>
</organism>
<evidence type="ECO:0000313" key="3">
    <source>
        <dbReference type="EMBL" id="EMF09262.1"/>
    </source>
</evidence>
<feature type="compositionally biased region" description="Low complexity" evidence="1">
    <location>
        <begin position="315"/>
        <end position="362"/>
    </location>
</feature>
<dbReference type="GeneID" id="27898710"/>
<feature type="transmembrane region" description="Helical" evidence="2">
    <location>
        <begin position="6"/>
        <end position="30"/>
    </location>
</feature>
<keyword evidence="2" id="KW-0472">Membrane</keyword>
<dbReference type="eggNOG" id="ENOG502TM6A">
    <property type="taxonomic scope" value="Eukaryota"/>
</dbReference>
<evidence type="ECO:0000256" key="1">
    <source>
        <dbReference type="SAM" id="MobiDB-lite"/>
    </source>
</evidence>
<reference evidence="3 4" key="1">
    <citation type="journal article" date="2012" name="PLoS Pathog.">
        <title>Diverse lifestyles and strategies of plant pathogenesis encoded in the genomes of eighteen Dothideomycetes fungi.</title>
        <authorList>
            <person name="Ohm R.A."/>
            <person name="Feau N."/>
            <person name="Henrissat B."/>
            <person name="Schoch C.L."/>
            <person name="Horwitz B.A."/>
            <person name="Barry K.W."/>
            <person name="Condon B.J."/>
            <person name="Copeland A.C."/>
            <person name="Dhillon B."/>
            <person name="Glaser F."/>
            <person name="Hesse C.N."/>
            <person name="Kosti I."/>
            <person name="LaButti K."/>
            <person name="Lindquist E.A."/>
            <person name="Lucas S."/>
            <person name="Salamov A.A."/>
            <person name="Bradshaw R.E."/>
            <person name="Ciuffetti L."/>
            <person name="Hamelin R.C."/>
            <person name="Kema G.H.J."/>
            <person name="Lawrence C."/>
            <person name="Scott J.A."/>
            <person name="Spatafora J.W."/>
            <person name="Turgeon B.G."/>
            <person name="de Wit P.J.G.M."/>
            <person name="Zhong S."/>
            <person name="Goodwin S.B."/>
            <person name="Grigoriev I.V."/>
        </authorList>
    </citation>
    <scope>NUCLEOTIDE SEQUENCE [LARGE SCALE GENOMIC DNA]</scope>
    <source>
        <strain evidence="3 4">SO2202</strain>
    </source>
</reference>
<feature type="region of interest" description="Disordered" evidence="1">
    <location>
        <begin position="42"/>
        <end position="93"/>
    </location>
</feature>
<dbReference type="RefSeq" id="XP_016757383.1">
    <property type="nucleotide sequence ID" value="XM_016901573.1"/>
</dbReference>
<dbReference type="AlphaFoldDB" id="N1QEA5"/>